<keyword evidence="8 16" id="KW-0442">Lipid degradation</keyword>
<evidence type="ECO:0000256" key="13">
    <source>
        <dbReference type="ARBA" id="ARBA00030948"/>
    </source>
</evidence>
<evidence type="ECO:0000256" key="11">
    <source>
        <dbReference type="ARBA" id="ARBA00023136"/>
    </source>
</evidence>
<keyword evidence="6 16" id="KW-0997">Cell inner membrane</keyword>
<accession>A0A5P1USJ4</accession>
<evidence type="ECO:0000256" key="3">
    <source>
        <dbReference type="ARBA" id="ARBA00010358"/>
    </source>
</evidence>
<proteinExistence type="inferred from homology"/>
<evidence type="ECO:0000256" key="17">
    <source>
        <dbReference type="SAM" id="MobiDB-lite"/>
    </source>
</evidence>
<comment type="function">
    <text evidence="1 16">May be involved in the folding of the extracellular lipase during its passage through the periplasm.</text>
</comment>
<evidence type="ECO:0000256" key="10">
    <source>
        <dbReference type="ARBA" id="ARBA00023098"/>
    </source>
</evidence>
<reference evidence="18 19" key="1">
    <citation type="submission" date="2019-09" db="EMBL/GenBank/DDBJ databases">
        <title>Acinetobacter sp. C16S1 isolated from saline soil.</title>
        <authorList>
            <person name="Xu L."/>
            <person name="Sun J.-Q."/>
        </authorList>
    </citation>
    <scope>NUCLEOTIDE SEQUENCE [LARGE SCALE GENOMIC DNA]</scope>
    <source>
        <strain evidence="18 19">C16S1</strain>
    </source>
</reference>
<evidence type="ECO:0000256" key="2">
    <source>
        <dbReference type="ARBA" id="ARBA00004383"/>
    </source>
</evidence>
<dbReference type="KEGG" id="asue:F2A31_09255"/>
<sequence length="345" mass="39361">MTVQNFNNKKIILIAIICLIIFLAFIYWIFKPSVYDQSPQNNSHSQRGINSVSVENNSQGQPSGKLPVLAPSLQGTEIDCPLQVDGDGKLILTIGIRSCFDYFFSSLGEKTETELIGDIRQYLRVTLPETAANYGVYLLDQYVAYTHALKNLKTSTHFKKDEIDKFQNIVDQMSKLQQQFFNAAEIQAFFGNERNFNQFSIDQMRIHANKTLTAQQKATELAKLIDQLPSTLADGVRVSMQFAELQQLTQEIKEKGGSAQELRNMRESLLGVEAADRLEKVDQEEAVWQNQVNNYLSQRDQILKSDVDDASKQRALNQLRNNSFATKEELLRAQTYEMMHDRKKS</sequence>
<evidence type="ECO:0000256" key="9">
    <source>
        <dbReference type="ARBA" id="ARBA00022989"/>
    </source>
</evidence>
<evidence type="ECO:0000256" key="4">
    <source>
        <dbReference type="ARBA" id="ARBA00019692"/>
    </source>
</evidence>
<dbReference type="InterPro" id="IPR004961">
    <property type="entry name" value="Lipase_chaperone"/>
</dbReference>
<dbReference type="Pfam" id="PF03280">
    <property type="entry name" value="Lipase_chap"/>
    <property type="match status" value="1"/>
</dbReference>
<keyword evidence="12 16" id="KW-0143">Chaperone</keyword>
<dbReference type="HAMAP" id="MF_00790">
    <property type="entry name" value="Lipase_chap"/>
    <property type="match status" value="1"/>
</dbReference>
<dbReference type="SUPFAM" id="SSF158855">
    <property type="entry name" value="Lipase chaperone-like"/>
    <property type="match status" value="1"/>
</dbReference>
<evidence type="ECO:0000313" key="18">
    <source>
        <dbReference type="EMBL" id="QER39891.1"/>
    </source>
</evidence>
<comment type="similarity">
    <text evidence="3 16">Belongs to the lipase chaperone family.</text>
</comment>
<evidence type="ECO:0000256" key="7">
    <source>
        <dbReference type="ARBA" id="ARBA00022692"/>
    </source>
</evidence>
<evidence type="ECO:0000256" key="15">
    <source>
        <dbReference type="ARBA" id="ARBA00033028"/>
    </source>
</evidence>
<keyword evidence="7 16" id="KW-0812">Transmembrane</keyword>
<keyword evidence="19" id="KW-1185">Reference proteome</keyword>
<dbReference type="GO" id="GO:0006457">
    <property type="term" value="P:protein folding"/>
    <property type="evidence" value="ECO:0007669"/>
    <property type="project" value="UniProtKB-UniRule"/>
</dbReference>
<dbReference type="GO" id="GO:0016042">
    <property type="term" value="P:lipid catabolic process"/>
    <property type="evidence" value="ECO:0007669"/>
    <property type="project" value="UniProtKB-UniRule"/>
</dbReference>
<keyword evidence="11 16" id="KW-0472">Membrane</keyword>
<evidence type="ECO:0000256" key="1">
    <source>
        <dbReference type="ARBA" id="ARBA00003280"/>
    </source>
</evidence>
<dbReference type="RefSeq" id="WP_150026145.1">
    <property type="nucleotide sequence ID" value="NZ_CP043909.1"/>
</dbReference>
<dbReference type="GO" id="GO:0005886">
    <property type="term" value="C:plasma membrane"/>
    <property type="evidence" value="ECO:0007669"/>
    <property type="project" value="UniProtKB-SubCell"/>
</dbReference>
<dbReference type="Proteomes" id="UP000325177">
    <property type="component" value="Chromosome"/>
</dbReference>
<keyword evidence="5 16" id="KW-1003">Cell membrane</keyword>
<evidence type="ECO:0000256" key="5">
    <source>
        <dbReference type="ARBA" id="ARBA00022475"/>
    </source>
</evidence>
<evidence type="ECO:0000313" key="19">
    <source>
        <dbReference type="Proteomes" id="UP000325177"/>
    </source>
</evidence>
<feature type="compositionally biased region" description="Polar residues" evidence="17">
    <location>
        <begin position="41"/>
        <end position="62"/>
    </location>
</feature>
<dbReference type="GO" id="GO:0051082">
    <property type="term" value="F:unfolded protein binding"/>
    <property type="evidence" value="ECO:0007669"/>
    <property type="project" value="UniProtKB-UniRule"/>
</dbReference>
<evidence type="ECO:0000256" key="6">
    <source>
        <dbReference type="ARBA" id="ARBA00022519"/>
    </source>
</evidence>
<protein>
    <recommendedName>
        <fullName evidence="4 16">Lipase chaperone</fullName>
    </recommendedName>
    <alternativeName>
        <fullName evidence="16">Lipase activator protein</fullName>
    </alternativeName>
    <alternativeName>
        <fullName evidence="15 16">Lipase foldase</fullName>
    </alternativeName>
    <alternativeName>
        <fullName evidence="13 16">Lipase helper protein</fullName>
    </alternativeName>
    <alternativeName>
        <fullName evidence="14 16">Lipase modulator</fullName>
    </alternativeName>
</protein>
<organism evidence="18 19">
    <name type="scientific">Acinetobacter suaedae</name>
    <dbReference type="NCBI Taxonomy" id="2609668"/>
    <lineage>
        <taxon>Bacteria</taxon>
        <taxon>Pseudomonadati</taxon>
        <taxon>Pseudomonadota</taxon>
        <taxon>Gammaproteobacteria</taxon>
        <taxon>Moraxellales</taxon>
        <taxon>Moraxellaceae</taxon>
        <taxon>Acinetobacter</taxon>
    </lineage>
</organism>
<feature type="transmembrane region" description="Helical" evidence="16">
    <location>
        <begin position="12"/>
        <end position="30"/>
    </location>
</feature>
<gene>
    <name evidence="16" type="primary">lifO</name>
    <name evidence="18" type="ORF">F2A31_09255</name>
</gene>
<evidence type="ECO:0000256" key="16">
    <source>
        <dbReference type="HAMAP-Rule" id="MF_00790"/>
    </source>
</evidence>
<feature type="region of interest" description="Disordered" evidence="17">
    <location>
        <begin position="41"/>
        <end position="63"/>
    </location>
</feature>
<evidence type="ECO:0000256" key="8">
    <source>
        <dbReference type="ARBA" id="ARBA00022963"/>
    </source>
</evidence>
<evidence type="ECO:0000256" key="14">
    <source>
        <dbReference type="ARBA" id="ARBA00031542"/>
    </source>
</evidence>
<dbReference type="EMBL" id="CP043909">
    <property type="protein sequence ID" value="QER39891.1"/>
    <property type="molecule type" value="Genomic_DNA"/>
</dbReference>
<comment type="subcellular location">
    <subcellularLocation>
        <location evidence="2">Cell inner membrane</location>
        <topology evidence="2">Single-pass membrane protein</topology>
        <orientation evidence="2">Periplasmic side</orientation>
    </subcellularLocation>
</comment>
<dbReference type="AlphaFoldDB" id="A0A5P1USJ4"/>
<keyword evidence="9 16" id="KW-1133">Transmembrane helix</keyword>
<keyword evidence="10 16" id="KW-0443">Lipid metabolism</keyword>
<name>A0A5P1USJ4_9GAMM</name>
<evidence type="ECO:0000256" key="12">
    <source>
        <dbReference type="ARBA" id="ARBA00023186"/>
    </source>
</evidence>